<feature type="coiled-coil region" evidence="1">
    <location>
        <begin position="207"/>
        <end position="234"/>
    </location>
</feature>
<protein>
    <submittedName>
        <fullName evidence="3">Uncharacterized protein</fullName>
    </submittedName>
</protein>
<comment type="caution">
    <text evidence="3">The sequence shown here is derived from an EMBL/GenBank/DDBJ whole genome shotgun (WGS) entry which is preliminary data.</text>
</comment>
<dbReference type="AlphaFoldDB" id="A0A286UU61"/>
<evidence type="ECO:0000313" key="4">
    <source>
        <dbReference type="Proteomes" id="UP000217199"/>
    </source>
</evidence>
<keyword evidence="1" id="KW-0175">Coiled coil</keyword>
<keyword evidence="4" id="KW-1185">Reference proteome</keyword>
<gene>
    <name evidence="3" type="ORF">PNOK_0020800</name>
</gene>
<dbReference type="EMBL" id="NBII01000001">
    <property type="protein sequence ID" value="PAV23140.1"/>
    <property type="molecule type" value="Genomic_DNA"/>
</dbReference>
<name>A0A286UU61_9AGAM</name>
<feature type="region of interest" description="Disordered" evidence="2">
    <location>
        <begin position="1"/>
        <end position="22"/>
    </location>
</feature>
<accession>A0A286UU61</accession>
<proteinExistence type="predicted"/>
<feature type="region of interest" description="Disordered" evidence="2">
    <location>
        <begin position="51"/>
        <end position="71"/>
    </location>
</feature>
<dbReference type="Proteomes" id="UP000217199">
    <property type="component" value="Unassembled WGS sequence"/>
</dbReference>
<evidence type="ECO:0000256" key="1">
    <source>
        <dbReference type="SAM" id="Coils"/>
    </source>
</evidence>
<sequence>MRCYVEKTNATTSRTTPTSKVEGPSRLIPIVEIPRYSSISLHSVNAEPVERDTSIDSDLQSAQGLSKKNQISAPPRFDNFLTELHAFEQQLQEDSACLSKYSRRIYRMECSMNVLQKRLNSSIAELKSLGESLGNITTTRHQKIGGLVKSLAEARTALMGNLPNVQMDIQEQEETLALREIEVSRREKAIATKELGTQPRHRSSPDFATLRRQVEALTTQNRRLEEELSIVRLELGMNH</sequence>
<organism evidence="3 4">
    <name type="scientific">Pyrrhoderma noxium</name>
    <dbReference type="NCBI Taxonomy" id="2282107"/>
    <lineage>
        <taxon>Eukaryota</taxon>
        <taxon>Fungi</taxon>
        <taxon>Dikarya</taxon>
        <taxon>Basidiomycota</taxon>
        <taxon>Agaricomycotina</taxon>
        <taxon>Agaricomycetes</taxon>
        <taxon>Hymenochaetales</taxon>
        <taxon>Hymenochaetaceae</taxon>
        <taxon>Pyrrhoderma</taxon>
    </lineage>
</organism>
<feature type="compositionally biased region" description="Polar residues" evidence="2">
    <location>
        <begin position="56"/>
        <end position="71"/>
    </location>
</feature>
<reference evidence="3 4" key="1">
    <citation type="journal article" date="2017" name="Mol. Ecol.">
        <title>Comparative and population genomic landscape of Phellinus noxius: A hypervariable fungus causing root rot in trees.</title>
        <authorList>
            <person name="Chung C.L."/>
            <person name="Lee T.J."/>
            <person name="Akiba M."/>
            <person name="Lee H.H."/>
            <person name="Kuo T.H."/>
            <person name="Liu D."/>
            <person name="Ke H.M."/>
            <person name="Yokoi T."/>
            <person name="Roa M.B."/>
            <person name="Lu M.J."/>
            <person name="Chang Y.Y."/>
            <person name="Ann P.J."/>
            <person name="Tsai J.N."/>
            <person name="Chen C.Y."/>
            <person name="Tzean S.S."/>
            <person name="Ota Y."/>
            <person name="Hattori T."/>
            <person name="Sahashi N."/>
            <person name="Liou R.F."/>
            <person name="Kikuchi T."/>
            <person name="Tsai I.J."/>
        </authorList>
    </citation>
    <scope>NUCLEOTIDE SEQUENCE [LARGE SCALE GENOMIC DNA]</scope>
    <source>
        <strain evidence="3 4">FFPRI411160</strain>
    </source>
</reference>
<dbReference type="InParanoid" id="A0A286UU61"/>
<feature type="compositionally biased region" description="Low complexity" evidence="2">
    <location>
        <begin position="8"/>
        <end position="18"/>
    </location>
</feature>
<evidence type="ECO:0000313" key="3">
    <source>
        <dbReference type="EMBL" id="PAV23140.1"/>
    </source>
</evidence>
<evidence type="ECO:0000256" key="2">
    <source>
        <dbReference type="SAM" id="MobiDB-lite"/>
    </source>
</evidence>